<keyword evidence="5 9" id="KW-0732">Signal</keyword>
<keyword evidence="6" id="KW-0967">Endosome</keyword>
<feature type="transmembrane region" description="Helical" evidence="9">
    <location>
        <begin position="332"/>
        <end position="353"/>
    </location>
</feature>
<comment type="subcellular location">
    <subcellularLocation>
        <location evidence="1">Endosome membrane</location>
        <topology evidence="1">Multi-pass membrane protein</topology>
    </subcellularLocation>
    <subcellularLocation>
        <location evidence="2">Golgi apparatus membrane</location>
        <topology evidence="2">Multi-pass membrane protein</topology>
    </subcellularLocation>
</comment>
<evidence type="ECO:0000313" key="11">
    <source>
        <dbReference type="Proteomes" id="UP000607653"/>
    </source>
</evidence>
<evidence type="ECO:0000256" key="1">
    <source>
        <dbReference type="ARBA" id="ARBA00004337"/>
    </source>
</evidence>
<evidence type="ECO:0000256" key="2">
    <source>
        <dbReference type="ARBA" id="ARBA00004653"/>
    </source>
</evidence>
<evidence type="ECO:0000256" key="6">
    <source>
        <dbReference type="ARBA" id="ARBA00022753"/>
    </source>
</evidence>
<dbReference type="PANTHER" id="PTHR10766:SF119">
    <property type="entry name" value="TRANSMEMBRANE 9 SUPERFAMILY MEMBER 5"/>
    <property type="match status" value="1"/>
</dbReference>
<dbReference type="GO" id="GO:0010008">
    <property type="term" value="C:endosome membrane"/>
    <property type="evidence" value="ECO:0007669"/>
    <property type="project" value="UniProtKB-SubCell"/>
</dbReference>
<feature type="transmembrane region" description="Helical" evidence="9">
    <location>
        <begin position="447"/>
        <end position="465"/>
    </location>
</feature>
<protein>
    <recommendedName>
        <fullName evidence="9">Transmembrane 9 superfamily member</fullName>
    </recommendedName>
</protein>
<feature type="transmembrane region" description="Helical" evidence="9">
    <location>
        <begin position="411"/>
        <end position="435"/>
    </location>
</feature>
<feature type="transmembrane region" description="Helical" evidence="9">
    <location>
        <begin position="307"/>
        <end position="326"/>
    </location>
</feature>
<feature type="chain" id="PRO_5033109686" description="Transmembrane 9 superfamily member" evidence="9">
    <location>
        <begin position="21"/>
        <end position="516"/>
    </location>
</feature>
<comment type="caution">
    <text evidence="10">The sequence shown here is derived from an EMBL/GenBank/DDBJ whole genome shotgun (WGS) entry which is preliminary data.</text>
</comment>
<proteinExistence type="inferred from homology"/>
<evidence type="ECO:0000256" key="8">
    <source>
        <dbReference type="ARBA" id="ARBA00023136"/>
    </source>
</evidence>
<keyword evidence="7 9" id="KW-1133">Transmembrane helix</keyword>
<reference evidence="10 11" key="1">
    <citation type="journal article" date="2020" name="Mol. Biol. Evol.">
        <title>Distinct Expression and Methylation Patterns for Genes with Different Fates following a Single Whole-Genome Duplication in Flowering Plants.</title>
        <authorList>
            <person name="Shi T."/>
            <person name="Rahmani R.S."/>
            <person name="Gugger P.F."/>
            <person name="Wang M."/>
            <person name="Li H."/>
            <person name="Zhang Y."/>
            <person name="Li Z."/>
            <person name="Wang Q."/>
            <person name="Van de Peer Y."/>
            <person name="Marchal K."/>
            <person name="Chen J."/>
        </authorList>
    </citation>
    <scope>NUCLEOTIDE SEQUENCE [LARGE SCALE GENOMIC DNA]</scope>
    <source>
        <tissue evidence="10">Leaf</tissue>
    </source>
</reference>
<evidence type="ECO:0000256" key="4">
    <source>
        <dbReference type="ARBA" id="ARBA00022692"/>
    </source>
</evidence>
<comment type="caution">
    <text evidence="9">Lacks conserved residue(s) required for the propagation of feature annotation.</text>
</comment>
<dbReference type="AlphaFoldDB" id="A0A822Y8L3"/>
<gene>
    <name evidence="10" type="ORF">HUJ06_030298</name>
</gene>
<evidence type="ECO:0000256" key="5">
    <source>
        <dbReference type="ARBA" id="ARBA00022729"/>
    </source>
</evidence>
<dbReference type="GO" id="GO:0000139">
    <property type="term" value="C:Golgi membrane"/>
    <property type="evidence" value="ECO:0007669"/>
    <property type="project" value="UniProtKB-SubCell"/>
</dbReference>
<evidence type="ECO:0000256" key="3">
    <source>
        <dbReference type="ARBA" id="ARBA00005227"/>
    </source>
</evidence>
<organism evidence="10 11">
    <name type="scientific">Nelumbo nucifera</name>
    <name type="common">Sacred lotus</name>
    <dbReference type="NCBI Taxonomy" id="4432"/>
    <lineage>
        <taxon>Eukaryota</taxon>
        <taxon>Viridiplantae</taxon>
        <taxon>Streptophyta</taxon>
        <taxon>Embryophyta</taxon>
        <taxon>Tracheophyta</taxon>
        <taxon>Spermatophyta</taxon>
        <taxon>Magnoliopsida</taxon>
        <taxon>Proteales</taxon>
        <taxon>Nelumbonaceae</taxon>
        <taxon>Nelumbo</taxon>
    </lineage>
</organism>
<feature type="transmembrane region" description="Helical" evidence="9">
    <location>
        <begin position="477"/>
        <end position="506"/>
    </location>
</feature>
<sequence>MVSEARFVVLYLFVIFTALATSFRTAIASPKGHRYNVGDDIPLFVNKVGSMYNPSETYPYYDFPFCRPDPVIEKKRTLMEVLNGDILTNSLYVLKFRENKKFERLCEKKLTKDEVAKFRDAVSNDFYLQMYYDDLPLWLGFGDTEEDEDWFHSEIPPLYYLYSHIKFDVLYNENQVIEVQAFSDLQDGVDITDDIETNVTFTYSVVWSKTEAPFVNRMGKYSVASFLLDIVKLRSFSLIYRIVIIAKLIGMLATLLLQNLRDDIIKSSMVNEEGMKEVGWKYTHGDAFSNPPYTSLLCAVLGTGTQLLTLFFFVFLLVLLGVLYPYSHGTLYSSLVVIYAFTSMVGGYTASSFHVQLAGTSPKETTTLAWYRKTLAQMFLSGVLSFCTVIMELDYIYTSLWCHNIFTESGTFFIMFILLIIYTAILSIGMTYVQLLGEDHEWCWRSVLRGGSVSIFMYGYCIDFYSRSTMSGFMQLLFFFGYNACICYALFLVLGTVGFYASLVFVRHVYHAVKNE</sequence>
<keyword evidence="11" id="KW-1185">Reference proteome</keyword>
<keyword evidence="4 9" id="KW-0812">Transmembrane</keyword>
<dbReference type="Proteomes" id="UP000607653">
    <property type="component" value="Unassembled WGS sequence"/>
</dbReference>
<dbReference type="PANTHER" id="PTHR10766">
    <property type="entry name" value="TRANSMEMBRANE 9 SUPERFAMILY PROTEIN"/>
    <property type="match status" value="1"/>
</dbReference>
<feature type="signal peptide" evidence="9">
    <location>
        <begin position="1"/>
        <end position="20"/>
    </location>
</feature>
<keyword evidence="8 9" id="KW-0472">Membrane</keyword>
<accession>A0A822Y8L3</accession>
<comment type="similarity">
    <text evidence="3 9">Belongs to the nonaspanin (TM9SF) (TC 9.A.2) family.</text>
</comment>
<feature type="transmembrane region" description="Helical" evidence="9">
    <location>
        <begin position="374"/>
        <end position="391"/>
    </location>
</feature>
<evidence type="ECO:0000313" key="10">
    <source>
        <dbReference type="EMBL" id="DAD28830.1"/>
    </source>
</evidence>
<feature type="transmembrane region" description="Helical" evidence="9">
    <location>
        <begin position="238"/>
        <end position="257"/>
    </location>
</feature>
<dbReference type="InterPro" id="IPR004240">
    <property type="entry name" value="EMP70"/>
</dbReference>
<name>A0A822Y8L3_NELNU</name>
<dbReference type="Pfam" id="PF02990">
    <property type="entry name" value="EMP70"/>
    <property type="match status" value="1"/>
</dbReference>
<evidence type="ECO:0000256" key="7">
    <source>
        <dbReference type="ARBA" id="ARBA00022989"/>
    </source>
</evidence>
<dbReference type="EMBL" id="DUZY01000002">
    <property type="protein sequence ID" value="DAD28830.1"/>
    <property type="molecule type" value="Genomic_DNA"/>
</dbReference>
<evidence type="ECO:0000256" key="9">
    <source>
        <dbReference type="RuleBase" id="RU363079"/>
    </source>
</evidence>